<evidence type="ECO:0000256" key="3">
    <source>
        <dbReference type="SAM" id="MobiDB-lite"/>
    </source>
</evidence>
<dbReference type="NCBIfam" id="TIGR00157">
    <property type="entry name" value="ribosome small subunit-dependent GTPase A"/>
    <property type="match status" value="1"/>
</dbReference>
<organism evidence="6">
    <name type="scientific">freshwater metagenome</name>
    <dbReference type="NCBI Taxonomy" id="449393"/>
    <lineage>
        <taxon>unclassified sequences</taxon>
        <taxon>metagenomes</taxon>
        <taxon>ecological metagenomes</taxon>
    </lineage>
</organism>
<feature type="region of interest" description="Disordered" evidence="3">
    <location>
        <begin position="1"/>
        <end position="35"/>
    </location>
</feature>
<accession>A0A6J6GW51</accession>
<reference evidence="6" key="1">
    <citation type="submission" date="2020-05" db="EMBL/GenBank/DDBJ databases">
        <authorList>
            <person name="Chiriac C."/>
            <person name="Salcher M."/>
            <person name="Ghai R."/>
            <person name="Kavagutti S V."/>
        </authorList>
    </citation>
    <scope>NUCLEOTIDE SEQUENCE</scope>
</reference>
<keyword evidence="1" id="KW-0547">Nucleotide-binding</keyword>
<evidence type="ECO:0000313" key="10">
    <source>
        <dbReference type="EMBL" id="CAB4876793.1"/>
    </source>
</evidence>
<dbReference type="GO" id="GO:0003924">
    <property type="term" value="F:GTPase activity"/>
    <property type="evidence" value="ECO:0007669"/>
    <property type="project" value="InterPro"/>
</dbReference>
<dbReference type="InterPro" id="IPR030378">
    <property type="entry name" value="G_CP_dom"/>
</dbReference>
<evidence type="ECO:0000313" key="9">
    <source>
        <dbReference type="EMBL" id="CAB4781806.1"/>
    </source>
</evidence>
<evidence type="ECO:0000259" key="5">
    <source>
        <dbReference type="PROSITE" id="PS51721"/>
    </source>
</evidence>
<evidence type="ECO:0000256" key="1">
    <source>
        <dbReference type="ARBA" id="ARBA00022741"/>
    </source>
</evidence>
<evidence type="ECO:0000313" key="7">
    <source>
        <dbReference type="EMBL" id="CAB4674871.1"/>
    </source>
</evidence>
<evidence type="ECO:0000259" key="4">
    <source>
        <dbReference type="PROSITE" id="PS50936"/>
    </source>
</evidence>
<dbReference type="InterPro" id="IPR010914">
    <property type="entry name" value="RsgA_GTPase_dom"/>
</dbReference>
<dbReference type="Pfam" id="PF03193">
    <property type="entry name" value="RsgA_GTPase"/>
    <property type="match status" value="1"/>
</dbReference>
<dbReference type="InterPro" id="IPR004881">
    <property type="entry name" value="Ribosome_biogen_GTPase_RsgA"/>
</dbReference>
<dbReference type="CDD" id="cd01854">
    <property type="entry name" value="YjeQ_EngC"/>
    <property type="match status" value="1"/>
</dbReference>
<evidence type="ECO:0000313" key="6">
    <source>
        <dbReference type="EMBL" id="CAB4603314.1"/>
    </source>
</evidence>
<evidence type="ECO:0000256" key="2">
    <source>
        <dbReference type="ARBA" id="ARBA00023134"/>
    </source>
</evidence>
<feature type="domain" description="CP-type G" evidence="5">
    <location>
        <begin position="99"/>
        <end position="260"/>
    </location>
</feature>
<dbReference type="InterPro" id="IPR027417">
    <property type="entry name" value="P-loop_NTPase"/>
</dbReference>
<keyword evidence="2" id="KW-0342">GTP-binding</keyword>
<gene>
    <name evidence="6" type="ORF">UFOPK1811_00960</name>
    <name evidence="7" type="ORF">UFOPK2360_00102</name>
    <name evidence="8" type="ORF">UFOPK2659_00614</name>
    <name evidence="9" type="ORF">UFOPK2922_01097</name>
    <name evidence="10" type="ORF">UFOPK3306_01243</name>
</gene>
<dbReference type="EMBL" id="CAEZUJ010000039">
    <property type="protein sequence ID" value="CAB4603314.1"/>
    <property type="molecule type" value="Genomic_DNA"/>
</dbReference>
<feature type="domain" description="EngC GTPase" evidence="4">
    <location>
        <begin position="116"/>
        <end position="258"/>
    </location>
</feature>
<name>A0A6J6GW51_9ZZZZ</name>
<dbReference type="EMBL" id="CAEZYJ010000072">
    <property type="protein sequence ID" value="CAB4720529.1"/>
    <property type="molecule type" value="Genomic_DNA"/>
</dbReference>
<dbReference type="PROSITE" id="PS50936">
    <property type="entry name" value="ENGC_GTPASE"/>
    <property type="match status" value="1"/>
</dbReference>
<dbReference type="PANTHER" id="PTHR32120:SF11">
    <property type="entry name" value="SMALL RIBOSOMAL SUBUNIT BIOGENESIS GTPASE RSGA 1, MITOCHONDRIAL-RELATED"/>
    <property type="match status" value="1"/>
</dbReference>
<dbReference type="EMBL" id="CAEZXH010000003">
    <property type="protein sequence ID" value="CAB4674871.1"/>
    <property type="molecule type" value="Genomic_DNA"/>
</dbReference>
<dbReference type="Gene3D" id="3.40.50.300">
    <property type="entry name" value="P-loop containing nucleotide triphosphate hydrolases"/>
    <property type="match status" value="1"/>
</dbReference>
<dbReference type="GO" id="GO:0005525">
    <property type="term" value="F:GTP binding"/>
    <property type="evidence" value="ECO:0007669"/>
    <property type="project" value="UniProtKB-KW"/>
</dbReference>
<dbReference type="HAMAP" id="MF_01820">
    <property type="entry name" value="GTPase_RsgA"/>
    <property type="match status" value="1"/>
</dbReference>
<protein>
    <submittedName>
        <fullName evidence="6">Unannotated protein</fullName>
    </submittedName>
</protein>
<dbReference type="PROSITE" id="PS51721">
    <property type="entry name" value="G_CP"/>
    <property type="match status" value="1"/>
</dbReference>
<dbReference type="AlphaFoldDB" id="A0A6J6GW51"/>
<dbReference type="EMBL" id="CAEZZS010000055">
    <property type="protein sequence ID" value="CAB4781806.1"/>
    <property type="molecule type" value="Genomic_DNA"/>
</dbReference>
<dbReference type="PANTHER" id="PTHR32120">
    <property type="entry name" value="SMALL RIBOSOMAL SUBUNIT BIOGENESIS GTPASE RSGA"/>
    <property type="match status" value="1"/>
</dbReference>
<dbReference type="EMBL" id="CAFBLI010000131">
    <property type="protein sequence ID" value="CAB4876793.1"/>
    <property type="molecule type" value="Genomic_DNA"/>
</dbReference>
<evidence type="ECO:0000313" key="8">
    <source>
        <dbReference type="EMBL" id="CAB4720529.1"/>
    </source>
</evidence>
<dbReference type="SUPFAM" id="SSF52540">
    <property type="entry name" value="P-loop containing nucleoside triphosphate hydrolases"/>
    <property type="match status" value="1"/>
</dbReference>
<proteinExistence type="inferred from homology"/>
<sequence length="329" mass="35945">MANVGKGRIDKLDEDDVRIRPSRSTRPRTKDRPTHAAAVRAQVITVDRGRVTCIDENGAQIDAMKARELGRRSIAVGDWVGVIGDSESLARVVRVETRKNALRRSVEDGSERTIVANVDYLIIVSAAANPDPRTGFIDRALVAAYTEDIQPVIVMTKSDLADSKEFLKQYEALHIPNFSTNKFSPDSELANLIAGKVSVFIGHSGVGKSTLINTLSPEFRRETGEVNEVTGRGRHTSSSAIAFKLATGGWVIDTPGVRSFGLSHVGRIEIIAAFPDLNEVVTDCQKNCSHDEDECKLNLWQAAGNDSAENLERTGRVANLRRILASLDE</sequence>